<keyword evidence="4" id="KW-1185">Reference proteome</keyword>
<organism evidence="3 4">
    <name type="scientific">Persicobacter psychrovividus</name>
    <dbReference type="NCBI Taxonomy" id="387638"/>
    <lineage>
        <taxon>Bacteria</taxon>
        <taxon>Pseudomonadati</taxon>
        <taxon>Bacteroidota</taxon>
        <taxon>Cytophagia</taxon>
        <taxon>Cytophagales</taxon>
        <taxon>Persicobacteraceae</taxon>
        <taxon>Persicobacter</taxon>
    </lineage>
</organism>
<gene>
    <name evidence="3" type="ORF">PEPS_42560</name>
</gene>
<dbReference type="InterPro" id="IPR005094">
    <property type="entry name" value="Endonuclease_MobA/VirD2"/>
</dbReference>
<evidence type="ECO:0000313" key="3">
    <source>
        <dbReference type="EMBL" id="BDD01976.1"/>
    </source>
</evidence>
<feature type="region of interest" description="Disordered" evidence="1">
    <location>
        <begin position="1005"/>
        <end position="1045"/>
    </location>
</feature>
<keyword evidence="3" id="KW-0614">Plasmid</keyword>
<name>A0ABM7VLV3_9BACT</name>
<geneLocation type="plasmid" evidence="3 4">
    <name>pPP5</name>
</geneLocation>
<evidence type="ECO:0000256" key="1">
    <source>
        <dbReference type="SAM" id="MobiDB-lite"/>
    </source>
</evidence>
<proteinExistence type="predicted"/>
<dbReference type="Proteomes" id="UP001354989">
    <property type="component" value="Plasmid pPP5"/>
</dbReference>
<evidence type="ECO:0000313" key="4">
    <source>
        <dbReference type="Proteomes" id="UP001354989"/>
    </source>
</evidence>
<dbReference type="EMBL" id="AP025297">
    <property type="protein sequence ID" value="BDD01976.1"/>
    <property type="molecule type" value="Genomic_DNA"/>
</dbReference>
<accession>A0ABM7VLV3</accession>
<evidence type="ECO:0000259" key="2">
    <source>
        <dbReference type="Pfam" id="PF03432"/>
    </source>
</evidence>
<reference evidence="3 4" key="1">
    <citation type="submission" date="2021-12" db="EMBL/GenBank/DDBJ databases">
        <title>Genome sequencing of bacteria with rrn-lacking chromosome and rrn-plasmid.</title>
        <authorList>
            <person name="Anda M."/>
            <person name="Iwasaki W."/>
        </authorList>
    </citation>
    <scope>NUCLEOTIDE SEQUENCE [LARGE SCALE GENOMIC DNA]</scope>
    <source>
        <strain evidence="3 4">NBRC 101262</strain>
        <plasmid evidence="3 4">pPP5</plasmid>
    </source>
</reference>
<feature type="domain" description="MobA/VirD2-like nuclease" evidence="2">
    <location>
        <begin position="17"/>
        <end position="151"/>
    </location>
</feature>
<sequence>MIAKTNLGTNFLGVFNYCLQEGKNAEILLGSELVVLSDIPNELAMQFNAHIDGFQHSLSTRLQKVVDHTSLSFAPEDEVSNEQMAEIAKAFIQQKGYRDCDYVVIKHNDTDHQHVHLVLSRVDKNGKVVKDSFNYLDNSKITTALEQEFGLHPSNDLSQEVGFDFEVRDRNPKMMKAMQSIKSTIDGLVGSQLVRNEFELAKALKDQGIDVQLKQEDGQFQGLSFKVDGFAFSGSKIGWSASTIDHYLHGGAEKGESLKPFFEQVKKEIVPECKSLDDFVALMKIRHEVEVNILVQSKTQKPYGISFKMADGTKVKGSEMGFKIGELVEAIHKNNDGLTVDTTNAKEIVQQIFKSSKDEHDFFTRLQEVGIKGEILKHSKTGKDYGVQFLLPNSDKPVKGSAVGVSFGKLRKQFPKVSKEERAIKEVMREAESVGQMAQELNQKYGIQMNAVTEATTGELSAFSFTLADGSTISDSDIGLNAQQIQTGAKQTQPQEESPLNSKVQFELLVSNLIKEAESLTDLRGVQTKLKDDYGIEMNLSYDQYSGQPDGINFVLPNGQKFRGSDMEATTQKILKDMFQSPMRKAIDLAMKATDNLYDYNLILEKDNIFVGYETHSRTREINGLNYKVGNTQFKGSDLQASYGVVNKALVSNATMNQLVKIIRGEKKEWNNTIRAMVMTQSLGKPHWAKMIPFFRKRGFEVEKSAKGDLKISNHTQSFKLSELMNALGEERFKQAVKGQKQEMIKYDKMFLNTFLCSQTTKDFNGALAQTGIELKQNKVLGDTEFWKDEDKQMFNRGDFNISDKQMKTMFEHQLLRLQITNALYLNRRFDGFEKQMQIYDVKVERTEKQLSSGKAVKGMNFILADGRQVSARDLGISDFAFSKNLQCKSEQLGQVFNAFVKAVEATDNYMDMKHWLMNRHHIKIGVDEKHGFSLFDEESNITVPLEDCGIGLKPLGFDSFELAVSESRSEEQEYSSAYPMEWSAGGGSSGGGGFWDDLMQSLATLTQGGGGGGAGHGGKQRDDDDDDDLFKKKKRRGMDFGMEM</sequence>
<feature type="compositionally biased region" description="Gly residues" evidence="1">
    <location>
        <begin position="1008"/>
        <end position="1018"/>
    </location>
</feature>
<dbReference type="RefSeq" id="WP_338399270.1">
    <property type="nucleotide sequence ID" value="NZ_AP025297.1"/>
</dbReference>
<dbReference type="Pfam" id="PF03432">
    <property type="entry name" value="Relaxase"/>
    <property type="match status" value="1"/>
</dbReference>
<protein>
    <recommendedName>
        <fullName evidence="2">MobA/VirD2-like nuclease domain-containing protein</fullName>
    </recommendedName>
</protein>